<keyword evidence="3" id="KW-0378">Hydrolase</keyword>
<name>A0ABW4GP60_9ACTN</name>
<protein>
    <submittedName>
        <fullName evidence="3">Alpha/beta fold hydrolase</fullName>
    </submittedName>
</protein>
<accession>A0ABW4GP60</accession>
<dbReference type="Pfam" id="PF00561">
    <property type="entry name" value="Abhydrolase_1"/>
    <property type="match status" value="1"/>
</dbReference>
<gene>
    <name evidence="3" type="ORF">ACFSJ0_44260</name>
</gene>
<sequence length="389" mass="41411">MNGRREFQGLMGSDPEETLGEVRLRSPHMYDALVEGAFGGTLARPELGRAARETATVAILAAIGGAEAQLATHARAALHNGIAPDELRALAQHVSLYAGFPRALNALTVIDEVLAEAAVPRPATLREVRLADHETVVARRGESGPPVVLLHGLGLDWRMWEPVMTRLPAGRRVYAYDIRGHGAGAGSPSPFTMADTVRDLIGVLDALGLESAHVVGLSYGGGIAQAAAIAHPERFASLSLLATTDFPFGAFEDRARSAEADGMRAQIVPSLTRWFTPAALATDEWGVRYARERVLRGDPVDWAAAWRAFKGLDVQGGLAKFEAPVLVLAGELDASTTPEIMTALAGRIPGAVYQELPGTPHMQTLERPELVAAALDAFLPLEDRAAHLS</sequence>
<evidence type="ECO:0000259" key="1">
    <source>
        <dbReference type="Pfam" id="PF00561"/>
    </source>
</evidence>
<feature type="domain" description="AB hydrolase-1" evidence="1">
    <location>
        <begin position="145"/>
        <end position="368"/>
    </location>
</feature>
<feature type="domain" description="Carboxymuconolactone decarboxylase-like" evidence="2">
    <location>
        <begin position="28"/>
        <end position="111"/>
    </location>
</feature>
<evidence type="ECO:0000313" key="4">
    <source>
        <dbReference type="Proteomes" id="UP001597097"/>
    </source>
</evidence>
<dbReference type="PANTHER" id="PTHR43194">
    <property type="entry name" value="HYDROLASE ALPHA/BETA FOLD FAMILY"/>
    <property type="match status" value="1"/>
</dbReference>
<dbReference type="InterPro" id="IPR003779">
    <property type="entry name" value="CMD-like"/>
</dbReference>
<organism evidence="3 4">
    <name type="scientific">Nonomuraea guangzhouensis</name>
    <dbReference type="NCBI Taxonomy" id="1291555"/>
    <lineage>
        <taxon>Bacteria</taxon>
        <taxon>Bacillati</taxon>
        <taxon>Actinomycetota</taxon>
        <taxon>Actinomycetes</taxon>
        <taxon>Streptosporangiales</taxon>
        <taxon>Streptosporangiaceae</taxon>
        <taxon>Nonomuraea</taxon>
    </lineage>
</organism>
<proteinExistence type="predicted"/>
<dbReference type="GO" id="GO:0016787">
    <property type="term" value="F:hydrolase activity"/>
    <property type="evidence" value="ECO:0007669"/>
    <property type="project" value="UniProtKB-KW"/>
</dbReference>
<dbReference type="Pfam" id="PF02627">
    <property type="entry name" value="CMD"/>
    <property type="match status" value="1"/>
</dbReference>
<dbReference type="InterPro" id="IPR000073">
    <property type="entry name" value="AB_hydrolase_1"/>
</dbReference>
<dbReference type="PANTHER" id="PTHR43194:SF2">
    <property type="entry name" value="PEROXISOMAL MEMBRANE PROTEIN LPX1"/>
    <property type="match status" value="1"/>
</dbReference>
<reference evidence="4" key="1">
    <citation type="journal article" date="2019" name="Int. J. Syst. Evol. Microbiol.">
        <title>The Global Catalogue of Microorganisms (GCM) 10K type strain sequencing project: providing services to taxonomists for standard genome sequencing and annotation.</title>
        <authorList>
            <consortium name="The Broad Institute Genomics Platform"/>
            <consortium name="The Broad Institute Genome Sequencing Center for Infectious Disease"/>
            <person name="Wu L."/>
            <person name="Ma J."/>
        </authorList>
    </citation>
    <scope>NUCLEOTIDE SEQUENCE [LARGE SCALE GENOMIC DNA]</scope>
    <source>
        <strain evidence="4">CGMCC 1.15399</strain>
    </source>
</reference>
<evidence type="ECO:0000313" key="3">
    <source>
        <dbReference type="EMBL" id="MFD1544121.1"/>
    </source>
</evidence>
<evidence type="ECO:0000259" key="2">
    <source>
        <dbReference type="Pfam" id="PF02627"/>
    </source>
</evidence>
<dbReference type="InterPro" id="IPR050228">
    <property type="entry name" value="Carboxylesterase_BioH"/>
</dbReference>
<dbReference type="EMBL" id="JBHUCM010000043">
    <property type="protein sequence ID" value="MFD1544121.1"/>
    <property type="molecule type" value="Genomic_DNA"/>
</dbReference>
<keyword evidence="4" id="KW-1185">Reference proteome</keyword>
<dbReference type="Proteomes" id="UP001597097">
    <property type="component" value="Unassembled WGS sequence"/>
</dbReference>
<dbReference type="RefSeq" id="WP_219528354.1">
    <property type="nucleotide sequence ID" value="NZ_JAHKRM010000004.1"/>
</dbReference>
<comment type="caution">
    <text evidence="3">The sequence shown here is derived from an EMBL/GenBank/DDBJ whole genome shotgun (WGS) entry which is preliminary data.</text>
</comment>